<reference evidence="3 4" key="1">
    <citation type="submission" date="2016-11" db="EMBL/GenBank/DDBJ databases">
        <authorList>
            <person name="Jaros S."/>
            <person name="Januszkiewicz K."/>
            <person name="Wedrychowicz H."/>
        </authorList>
    </citation>
    <scope>NUCLEOTIDE SEQUENCE [LARGE SCALE GENOMIC DNA]</scope>
    <source>
        <strain evidence="3 4">DSM 10502</strain>
    </source>
</reference>
<proteinExistence type="predicted"/>
<feature type="signal peptide" evidence="1">
    <location>
        <begin position="1"/>
        <end position="21"/>
    </location>
</feature>
<evidence type="ECO:0000259" key="2">
    <source>
        <dbReference type="Pfam" id="PF19647"/>
    </source>
</evidence>
<feature type="chain" id="PRO_5012793247" description="7(1) septoil knot domain-containing protein" evidence="1">
    <location>
        <begin position="22"/>
        <end position="107"/>
    </location>
</feature>
<dbReference type="Pfam" id="PF19647">
    <property type="entry name" value="Septknot"/>
    <property type="match status" value="1"/>
</dbReference>
<dbReference type="InterPro" id="IPR046148">
    <property type="entry name" value="Septknot"/>
</dbReference>
<name>A0A1M4Z937_9FIRM</name>
<evidence type="ECO:0000256" key="1">
    <source>
        <dbReference type="SAM" id="SignalP"/>
    </source>
</evidence>
<evidence type="ECO:0000313" key="4">
    <source>
        <dbReference type="Proteomes" id="UP000184404"/>
    </source>
</evidence>
<keyword evidence="1" id="KW-0732">Signal</keyword>
<accession>A0A1M4Z937</accession>
<keyword evidence="4" id="KW-1185">Reference proteome</keyword>
<feature type="domain" description="7(1) septoil knot" evidence="2">
    <location>
        <begin position="34"/>
        <end position="106"/>
    </location>
</feature>
<dbReference type="AlphaFoldDB" id="A0A1M4Z937"/>
<dbReference type="Proteomes" id="UP000184404">
    <property type="component" value="Unassembled WGS sequence"/>
</dbReference>
<protein>
    <recommendedName>
        <fullName evidence="2">7(1) septoil knot domain-containing protein</fullName>
    </recommendedName>
</protein>
<gene>
    <name evidence="3" type="ORF">SAMN02745190_01964</name>
</gene>
<dbReference type="OrthoDB" id="514259at2"/>
<organism evidence="3 4">
    <name type="scientific">Schwartzia succinivorans DSM 10502</name>
    <dbReference type="NCBI Taxonomy" id="1123243"/>
    <lineage>
        <taxon>Bacteria</taxon>
        <taxon>Bacillati</taxon>
        <taxon>Bacillota</taxon>
        <taxon>Negativicutes</taxon>
        <taxon>Selenomonadales</taxon>
        <taxon>Selenomonadaceae</taxon>
        <taxon>Schwartzia</taxon>
    </lineage>
</organism>
<sequence>MKKIAILCLMMFITMSTNVFAAGAINKDGYYKNIRLAGKVKIVENFGDIKVQVVTAFPDIKVKSVTSFPDEIGEWQFVDSFPDFTIQFVEAFPDIKVQFVEAFPGLP</sequence>
<dbReference type="STRING" id="1123243.SAMN02745190_01964"/>
<dbReference type="RefSeq" id="WP_072936039.1">
    <property type="nucleotide sequence ID" value="NZ_FQUG01000007.1"/>
</dbReference>
<dbReference type="EMBL" id="FQUG01000007">
    <property type="protein sequence ID" value="SHF14327.1"/>
    <property type="molecule type" value="Genomic_DNA"/>
</dbReference>
<evidence type="ECO:0000313" key="3">
    <source>
        <dbReference type="EMBL" id="SHF14327.1"/>
    </source>
</evidence>